<keyword evidence="2" id="KW-1185">Reference proteome</keyword>
<sequence length="371" mass="41054">MSELPKKLRGRVPFTVMQNDTHNVILDKYYVFSQTGNIMMSTTVANSTQIEDDVKTVFNEVNVFFAALTKAMELTKIPGKGESYDIFHYSALKKIIDYSGSFIQLQKESIHHDLSRHSTNFSEELLLGVIGLATDKTLISFAQSMVASMGKAGLTIGTGSEKDSEKVSNIIFVCEYLMGMPLVTALVIYVKSSEVREYVKVGPCFGYSSDTATMTINKDAYLFVVPDIVKEYSQEILQGENDPAFNKLVDNLREALRDAPPGLINVRSTTSDNIISDLVYATDYNLLIQGLKGISIDSIQITLDGIRANLTTEPSLINPLDDTYFLKFSFTAPSDPKAHKKASFEMTITDATTKSKTTVYSDAIYTLKTSS</sequence>
<protein>
    <submittedName>
        <fullName evidence="1">Uncharacterized protein</fullName>
    </submittedName>
</protein>
<proteinExistence type="predicted"/>
<name>A0ABU3ACV7_9FLAO</name>
<evidence type="ECO:0000313" key="2">
    <source>
        <dbReference type="Proteomes" id="UP001255246"/>
    </source>
</evidence>
<organism evidence="1 2">
    <name type="scientific">Croceitalea rosinachiae</name>
    <dbReference type="NCBI Taxonomy" id="3075596"/>
    <lineage>
        <taxon>Bacteria</taxon>
        <taxon>Pseudomonadati</taxon>
        <taxon>Bacteroidota</taxon>
        <taxon>Flavobacteriia</taxon>
        <taxon>Flavobacteriales</taxon>
        <taxon>Flavobacteriaceae</taxon>
        <taxon>Croceitalea</taxon>
    </lineage>
</organism>
<accession>A0ABU3ACV7</accession>
<dbReference type="EMBL" id="JAVRHR010000003">
    <property type="protein sequence ID" value="MDT0608020.1"/>
    <property type="molecule type" value="Genomic_DNA"/>
</dbReference>
<comment type="caution">
    <text evidence="1">The sequence shown here is derived from an EMBL/GenBank/DDBJ whole genome shotgun (WGS) entry which is preliminary data.</text>
</comment>
<reference evidence="1 2" key="1">
    <citation type="submission" date="2023-09" db="EMBL/GenBank/DDBJ databases">
        <authorList>
            <person name="Rey-Velasco X."/>
        </authorList>
    </citation>
    <scope>NUCLEOTIDE SEQUENCE [LARGE SCALE GENOMIC DNA]</scope>
    <source>
        <strain evidence="1 2">F388</strain>
    </source>
</reference>
<evidence type="ECO:0000313" key="1">
    <source>
        <dbReference type="EMBL" id="MDT0608020.1"/>
    </source>
</evidence>
<dbReference type="Proteomes" id="UP001255246">
    <property type="component" value="Unassembled WGS sequence"/>
</dbReference>
<gene>
    <name evidence="1" type="ORF">RM706_13310</name>
</gene>
<dbReference type="RefSeq" id="WP_311352357.1">
    <property type="nucleotide sequence ID" value="NZ_JAVRHR010000003.1"/>
</dbReference>